<proteinExistence type="predicted"/>
<dbReference type="AlphaFoldDB" id="A0A9P5ND06"/>
<evidence type="ECO:0000313" key="2">
    <source>
        <dbReference type="EMBL" id="KAF8882910.1"/>
    </source>
</evidence>
<dbReference type="Proteomes" id="UP000724874">
    <property type="component" value="Unassembled WGS sequence"/>
</dbReference>
<organism evidence="2 3">
    <name type="scientific">Gymnopilus junonius</name>
    <name type="common">Spectacular rustgill mushroom</name>
    <name type="synonym">Gymnopilus spectabilis subsp. junonius</name>
    <dbReference type="NCBI Taxonomy" id="109634"/>
    <lineage>
        <taxon>Eukaryota</taxon>
        <taxon>Fungi</taxon>
        <taxon>Dikarya</taxon>
        <taxon>Basidiomycota</taxon>
        <taxon>Agaricomycotina</taxon>
        <taxon>Agaricomycetes</taxon>
        <taxon>Agaricomycetidae</taxon>
        <taxon>Agaricales</taxon>
        <taxon>Agaricineae</taxon>
        <taxon>Hymenogastraceae</taxon>
        <taxon>Gymnopilus</taxon>
    </lineage>
</organism>
<feature type="compositionally biased region" description="Low complexity" evidence="1">
    <location>
        <begin position="7"/>
        <end position="16"/>
    </location>
</feature>
<gene>
    <name evidence="2" type="ORF">CPB84DRAFT_1790468</name>
</gene>
<reference evidence="2" key="1">
    <citation type="submission" date="2020-11" db="EMBL/GenBank/DDBJ databases">
        <authorList>
            <consortium name="DOE Joint Genome Institute"/>
            <person name="Ahrendt S."/>
            <person name="Riley R."/>
            <person name="Andreopoulos W."/>
            <person name="LaButti K."/>
            <person name="Pangilinan J."/>
            <person name="Ruiz-duenas F.J."/>
            <person name="Barrasa J.M."/>
            <person name="Sanchez-Garcia M."/>
            <person name="Camarero S."/>
            <person name="Miyauchi S."/>
            <person name="Serrano A."/>
            <person name="Linde D."/>
            <person name="Babiker R."/>
            <person name="Drula E."/>
            <person name="Ayuso-Fernandez I."/>
            <person name="Pacheco R."/>
            <person name="Padilla G."/>
            <person name="Ferreira P."/>
            <person name="Barriuso J."/>
            <person name="Kellner H."/>
            <person name="Castanera R."/>
            <person name="Alfaro M."/>
            <person name="Ramirez L."/>
            <person name="Pisabarro A.G."/>
            <person name="Kuo A."/>
            <person name="Tritt A."/>
            <person name="Lipzen A."/>
            <person name="He G."/>
            <person name="Yan M."/>
            <person name="Ng V."/>
            <person name="Cullen D."/>
            <person name="Martin F."/>
            <person name="Rosso M.-N."/>
            <person name="Henrissat B."/>
            <person name="Hibbett D."/>
            <person name="Martinez A.T."/>
            <person name="Grigoriev I.V."/>
        </authorList>
    </citation>
    <scope>NUCLEOTIDE SEQUENCE</scope>
    <source>
        <strain evidence="2">AH 44721</strain>
    </source>
</reference>
<keyword evidence="3" id="KW-1185">Reference proteome</keyword>
<comment type="caution">
    <text evidence="2">The sequence shown here is derived from an EMBL/GenBank/DDBJ whole genome shotgun (WGS) entry which is preliminary data.</text>
</comment>
<name>A0A9P5ND06_GYMJU</name>
<evidence type="ECO:0000256" key="1">
    <source>
        <dbReference type="SAM" id="MobiDB-lite"/>
    </source>
</evidence>
<accession>A0A9P5ND06</accession>
<dbReference type="EMBL" id="JADNYJ010000119">
    <property type="protein sequence ID" value="KAF8882910.1"/>
    <property type="molecule type" value="Genomic_DNA"/>
</dbReference>
<evidence type="ECO:0000313" key="3">
    <source>
        <dbReference type="Proteomes" id="UP000724874"/>
    </source>
</evidence>
<protein>
    <submittedName>
        <fullName evidence="2">Uncharacterized protein</fullName>
    </submittedName>
</protein>
<feature type="region of interest" description="Disordered" evidence="1">
    <location>
        <begin position="1"/>
        <end position="34"/>
    </location>
</feature>
<sequence>MQTFFRSISSLSKSKSAPNPQPTDKSSIEEPWENSQWEPKSISGKAFYSKKTPLRYFGWVITFEICLELADRFKIPADLSQTARTYEAYTQLLRTLPPNDDRWQVKWVHTKRPSRSEGTLEDCISLASNRNAEAIQGAQNKGLIMEIWKILQVKAEPAWFLADMS</sequence>